<evidence type="ECO:0000259" key="1">
    <source>
        <dbReference type="PROSITE" id="PS50076"/>
    </source>
</evidence>
<dbReference type="InterPro" id="IPR036869">
    <property type="entry name" value="J_dom_sf"/>
</dbReference>
<dbReference type="Pfam" id="PF00226">
    <property type="entry name" value="DnaJ"/>
    <property type="match status" value="1"/>
</dbReference>
<dbReference type="AlphaFoldDB" id="A0A1I5G1R7"/>
<dbReference type="RefSeq" id="WP_092841750.1">
    <property type="nucleotide sequence ID" value="NZ_FOVP01000024.1"/>
</dbReference>
<sequence length="236" mass="26428">MSIWTRITEALAALASGEGLSAVFDRLRTAPERSVGFTIAVIALSAKMAKADGLVTRDEVTAFREVFQIATEDEADAARVFNLARQDVAGFEEYAARIQRMFEGEPGTLCVLLEGLFYIAMADGVYHPKEDAFLTRVAAIFGVKDRDFRALRARFVPEARPDPYSILGVSEDTPLDEVRKVWRQMVRDNHPDKIMARGVPQEAVKLAEKRLVYINRAWEEIQNERGKGGVDADRHL</sequence>
<reference evidence="3" key="1">
    <citation type="submission" date="2016-10" db="EMBL/GenBank/DDBJ databases">
        <authorList>
            <person name="Varghese N."/>
            <person name="Submissions S."/>
        </authorList>
    </citation>
    <scope>NUCLEOTIDE SEQUENCE [LARGE SCALE GENOMIC DNA]</scope>
    <source>
        <strain evidence="3">DSM 28463</strain>
    </source>
</reference>
<gene>
    <name evidence="2" type="ORF">SAMN04487859_12419</name>
</gene>
<dbReference type="EMBL" id="FOVP01000024">
    <property type="protein sequence ID" value="SFO29912.1"/>
    <property type="molecule type" value="Genomic_DNA"/>
</dbReference>
<dbReference type="CDD" id="cd06257">
    <property type="entry name" value="DnaJ"/>
    <property type="match status" value="1"/>
</dbReference>
<dbReference type="OrthoDB" id="9782583at2"/>
<organism evidence="2 3">
    <name type="scientific">Roseovarius lutimaris</name>
    <dbReference type="NCBI Taxonomy" id="1005928"/>
    <lineage>
        <taxon>Bacteria</taxon>
        <taxon>Pseudomonadati</taxon>
        <taxon>Pseudomonadota</taxon>
        <taxon>Alphaproteobacteria</taxon>
        <taxon>Rhodobacterales</taxon>
        <taxon>Roseobacteraceae</taxon>
        <taxon>Roseovarius</taxon>
    </lineage>
</organism>
<dbReference type="Gene3D" id="1.10.3680.10">
    <property type="entry name" value="TerB-like"/>
    <property type="match status" value="1"/>
</dbReference>
<accession>A0A1I5G1R7</accession>
<name>A0A1I5G1R7_9RHOB</name>
<dbReference type="Gene3D" id="1.10.287.110">
    <property type="entry name" value="DnaJ domain"/>
    <property type="match status" value="1"/>
</dbReference>
<keyword evidence="3" id="KW-1185">Reference proteome</keyword>
<proteinExistence type="predicted"/>
<evidence type="ECO:0000313" key="2">
    <source>
        <dbReference type="EMBL" id="SFO29912.1"/>
    </source>
</evidence>
<protein>
    <submittedName>
        <fullName evidence="2">DnaJ like chaperone protein</fullName>
    </submittedName>
</protein>
<evidence type="ECO:0000313" key="3">
    <source>
        <dbReference type="Proteomes" id="UP000198599"/>
    </source>
</evidence>
<dbReference type="Pfam" id="PF05099">
    <property type="entry name" value="TerB"/>
    <property type="match status" value="1"/>
</dbReference>
<dbReference type="InterPro" id="IPR029024">
    <property type="entry name" value="TerB-like"/>
</dbReference>
<dbReference type="SUPFAM" id="SSF46565">
    <property type="entry name" value="Chaperone J-domain"/>
    <property type="match status" value="1"/>
</dbReference>
<dbReference type="SMART" id="SM00271">
    <property type="entry name" value="DnaJ"/>
    <property type="match status" value="1"/>
</dbReference>
<dbReference type="PROSITE" id="PS50076">
    <property type="entry name" value="DNAJ_2"/>
    <property type="match status" value="1"/>
</dbReference>
<dbReference type="STRING" id="1005928.SAMN04487859_12419"/>
<dbReference type="InterPro" id="IPR001623">
    <property type="entry name" value="DnaJ_domain"/>
</dbReference>
<dbReference type="Proteomes" id="UP000198599">
    <property type="component" value="Unassembled WGS sequence"/>
</dbReference>
<dbReference type="InterPro" id="IPR007791">
    <property type="entry name" value="DjlA_N"/>
</dbReference>
<feature type="domain" description="J" evidence="1">
    <location>
        <begin position="162"/>
        <end position="236"/>
    </location>
</feature>
<dbReference type="CDD" id="cd07316">
    <property type="entry name" value="terB_like_DjlA"/>
    <property type="match status" value="1"/>
</dbReference>
<dbReference type="SUPFAM" id="SSF158682">
    <property type="entry name" value="TerB-like"/>
    <property type="match status" value="1"/>
</dbReference>